<name>R7T4X9_CAPTE</name>
<dbReference type="EnsemblMetazoa" id="CapteT144581">
    <property type="protein sequence ID" value="CapteP144581"/>
    <property type="gene ID" value="CapteG144581"/>
</dbReference>
<dbReference type="Gene3D" id="1.20.1420.10">
    <property type="entry name" value="Talin, central domain"/>
    <property type="match status" value="1"/>
</dbReference>
<dbReference type="GO" id="GO:0005178">
    <property type="term" value="F:integrin binding"/>
    <property type="evidence" value="ECO:0007669"/>
    <property type="project" value="TreeGrafter"/>
</dbReference>
<feature type="non-terminal residue" evidence="1">
    <location>
        <position position="1"/>
    </location>
</feature>
<dbReference type="AlphaFoldDB" id="R7T4X9"/>
<dbReference type="HOGENOM" id="CLU_1682277_0_0_1"/>
<proteinExistence type="predicted"/>
<keyword evidence="3" id="KW-1185">Reference proteome</keyword>
<evidence type="ECO:0008006" key="4">
    <source>
        <dbReference type="Google" id="ProtNLM"/>
    </source>
</evidence>
<accession>R7T4X9</accession>
<evidence type="ECO:0000313" key="2">
    <source>
        <dbReference type="EnsemblMetazoa" id="CapteP144581"/>
    </source>
</evidence>
<dbReference type="GO" id="GO:0030036">
    <property type="term" value="P:actin cytoskeleton organization"/>
    <property type="evidence" value="ECO:0007669"/>
    <property type="project" value="TreeGrafter"/>
</dbReference>
<dbReference type="GO" id="GO:0005925">
    <property type="term" value="C:focal adhesion"/>
    <property type="evidence" value="ECO:0007669"/>
    <property type="project" value="TreeGrafter"/>
</dbReference>
<dbReference type="OrthoDB" id="10043037at2759"/>
<protein>
    <recommendedName>
        <fullName evidence="4">I/LWEQ domain-containing protein</fullName>
    </recommendedName>
</protein>
<reference evidence="1 3" key="2">
    <citation type="journal article" date="2013" name="Nature">
        <title>Insights into bilaterian evolution from three spiralian genomes.</title>
        <authorList>
            <person name="Simakov O."/>
            <person name="Marletaz F."/>
            <person name="Cho S.J."/>
            <person name="Edsinger-Gonzales E."/>
            <person name="Havlak P."/>
            <person name="Hellsten U."/>
            <person name="Kuo D.H."/>
            <person name="Larsson T."/>
            <person name="Lv J."/>
            <person name="Arendt D."/>
            <person name="Savage R."/>
            <person name="Osoegawa K."/>
            <person name="de Jong P."/>
            <person name="Grimwood J."/>
            <person name="Chapman J.A."/>
            <person name="Shapiro H."/>
            <person name="Aerts A."/>
            <person name="Otillar R.P."/>
            <person name="Terry A.Y."/>
            <person name="Boore J.L."/>
            <person name="Grigoriev I.V."/>
            <person name="Lindberg D.R."/>
            <person name="Seaver E.C."/>
            <person name="Weisblat D.A."/>
            <person name="Putnam N.H."/>
            <person name="Rokhsar D.S."/>
        </authorList>
    </citation>
    <scope>NUCLEOTIDE SEQUENCE</scope>
    <source>
        <strain evidence="1 3">I ESC-2004</strain>
    </source>
</reference>
<gene>
    <name evidence="1" type="ORF">CAPTEDRAFT_144581</name>
</gene>
<reference evidence="2" key="3">
    <citation type="submission" date="2015-06" db="UniProtKB">
        <authorList>
            <consortium name="EnsemblMetazoa"/>
        </authorList>
    </citation>
    <scope>IDENTIFICATION</scope>
</reference>
<dbReference type="EMBL" id="AMQN01003488">
    <property type="status" value="NOT_ANNOTATED_CDS"/>
    <property type="molecule type" value="Genomic_DNA"/>
</dbReference>
<organism evidence="1">
    <name type="scientific">Capitella teleta</name>
    <name type="common">Polychaete worm</name>
    <dbReference type="NCBI Taxonomy" id="283909"/>
    <lineage>
        <taxon>Eukaryota</taxon>
        <taxon>Metazoa</taxon>
        <taxon>Spiralia</taxon>
        <taxon>Lophotrochozoa</taxon>
        <taxon>Annelida</taxon>
        <taxon>Polychaeta</taxon>
        <taxon>Sedentaria</taxon>
        <taxon>Scolecida</taxon>
        <taxon>Capitellidae</taxon>
        <taxon>Capitella</taxon>
    </lineage>
</organism>
<dbReference type="GO" id="GO:0098609">
    <property type="term" value="P:cell-cell adhesion"/>
    <property type="evidence" value="ECO:0007669"/>
    <property type="project" value="TreeGrafter"/>
</dbReference>
<dbReference type="OMA" id="DFTTHRE"/>
<evidence type="ECO:0000313" key="3">
    <source>
        <dbReference type="Proteomes" id="UP000014760"/>
    </source>
</evidence>
<dbReference type="PANTHER" id="PTHR19981">
    <property type="entry name" value="TALIN"/>
    <property type="match status" value="1"/>
</dbReference>
<dbReference type="GO" id="GO:0005886">
    <property type="term" value="C:plasma membrane"/>
    <property type="evidence" value="ECO:0007669"/>
    <property type="project" value="TreeGrafter"/>
</dbReference>
<evidence type="ECO:0000313" key="1">
    <source>
        <dbReference type="EMBL" id="ELT88167.1"/>
    </source>
</evidence>
<dbReference type="EMBL" id="KB311953">
    <property type="protein sequence ID" value="ELT88167.1"/>
    <property type="molecule type" value="Genomic_DNA"/>
</dbReference>
<dbReference type="GO" id="GO:0005737">
    <property type="term" value="C:cytoplasm"/>
    <property type="evidence" value="ECO:0007669"/>
    <property type="project" value="TreeGrafter"/>
</dbReference>
<dbReference type="STRING" id="283909.R7T4X9"/>
<reference evidence="3" key="1">
    <citation type="submission" date="2012-12" db="EMBL/GenBank/DDBJ databases">
        <authorList>
            <person name="Hellsten U."/>
            <person name="Grimwood J."/>
            <person name="Chapman J.A."/>
            <person name="Shapiro H."/>
            <person name="Aerts A."/>
            <person name="Otillar R.P."/>
            <person name="Terry A.Y."/>
            <person name="Boore J.L."/>
            <person name="Simakov O."/>
            <person name="Marletaz F."/>
            <person name="Cho S.-J."/>
            <person name="Edsinger-Gonzales E."/>
            <person name="Havlak P."/>
            <person name="Kuo D.-H."/>
            <person name="Larsson T."/>
            <person name="Lv J."/>
            <person name="Arendt D."/>
            <person name="Savage R."/>
            <person name="Osoegawa K."/>
            <person name="de Jong P."/>
            <person name="Lindberg D.R."/>
            <person name="Seaver E.C."/>
            <person name="Weisblat D.A."/>
            <person name="Putnam N.H."/>
            <person name="Grigoriev I.V."/>
            <person name="Rokhsar D.S."/>
        </authorList>
    </citation>
    <scope>NUCLEOTIDE SEQUENCE</scope>
    <source>
        <strain evidence="3">I ESC-2004</strain>
    </source>
</reference>
<dbReference type="Proteomes" id="UP000014760">
    <property type="component" value="Unassembled WGS sequence"/>
</dbReference>
<sequence length="157" mass="16271">IQISQVLAALQAGTRGTCIHAASTVSGVIGDLDTTIMFATPGTLNADGDEAFSDHRENILRTAKSLVEDKKTLVAGAASNQEQLASAAFSAVMTITQLSLCVKQGAAFLGSEQHSSISLTVSHAECQSILQVLLINAVKDVASALGEFISATKNKNI</sequence>
<dbReference type="PANTHER" id="PTHR19981:SF1">
    <property type="entry name" value="RHEA, ISOFORM B"/>
    <property type="match status" value="1"/>
</dbReference>